<dbReference type="PANTHER" id="PTHR48081:SF31">
    <property type="entry name" value="STERYL ACETYL HYDROLASE MUG81-RELATED"/>
    <property type="match status" value="1"/>
</dbReference>
<evidence type="ECO:0000259" key="2">
    <source>
        <dbReference type="Pfam" id="PF07859"/>
    </source>
</evidence>
<keyword evidence="4" id="KW-1185">Reference proteome</keyword>
<comment type="caution">
    <text evidence="3">The sequence shown here is derived from an EMBL/GenBank/DDBJ whole genome shotgun (WGS) entry which is preliminary data.</text>
</comment>
<accession>A0A9W4KHE9</accession>
<feature type="domain" description="Alpha/beta hydrolase fold-3" evidence="2">
    <location>
        <begin position="51"/>
        <end position="268"/>
    </location>
</feature>
<name>A0A9W4KHE9_9EURO</name>
<dbReference type="InterPro" id="IPR013094">
    <property type="entry name" value="AB_hydrolase_3"/>
</dbReference>
<dbReference type="OrthoDB" id="2152029at2759"/>
<reference evidence="3" key="1">
    <citation type="submission" date="2021-07" db="EMBL/GenBank/DDBJ databases">
        <authorList>
            <person name="Branca A.L. A."/>
        </authorList>
    </citation>
    <scope>NUCLEOTIDE SEQUENCE</scope>
</reference>
<evidence type="ECO:0000313" key="4">
    <source>
        <dbReference type="Proteomes" id="UP001154252"/>
    </source>
</evidence>
<dbReference type="PANTHER" id="PTHR48081">
    <property type="entry name" value="AB HYDROLASE SUPERFAMILY PROTEIN C4A8.06C"/>
    <property type="match status" value="1"/>
</dbReference>
<dbReference type="Pfam" id="PF07859">
    <property type="entry name" value="Abhydrolase_3"/>
    <property type="match status" value="1"/>
</dbReference>
<dbReference type="SUPFAM" id="SSF53474">
    <property type="entry name" value="alpha/beta-Hydrolases"/>
    <property type="match status" value="1"/>
</dbReference>
<evidence type="ECO:0000256" key="1">
    <source>
        <dbReference type="ARBA" id="ARBA00022801"/>
    </source>
</evidence>
<evidence type="ECO:0000313" key="3">
    <source>
        <dbReference type="EMBL" id="CAG8904780.1"/>
    </source>
</evidence>
<dbReference type="Gene3D" id="3.40.50.1820">
    <property type="entry name" value="alpha/beta hydrolase"/>
    <property type="match status" value="1"/>
</dbReference>
<organism evidence="3 4">
    <name type="scientific">Penicillium egyptiacum</name>
    <dbReference type="NCBI Taxonomy" id="1303716"/>
    <lineage>
        <taxon>Eukaryota</taxon>
        <taxon>Fungi</taxon>
        <taxon>Dikarya</taxon>
        <taxon>Ascomycota</taxon>
        <taxon>Pezizomycotina</taxon>
        <taxon>Eurotiomycetes</taxon>
        <taxon>Eurotiomycetidae</taxon>
        <taxon>Eurotiales</taxon>
        <taxon>Aspergillaceae</taxon>
        <taxon>Penicillium</taxon>
    </lineage>
</organism>
<keyword evidence="1" id="KW-0378">Hydrolase</keyword>
<dbReference type="GO" id="GO:0072330">
    <property type="term" value="P:monocarboxylic acid biosynthetic process"/>
    <property type="evidence" value="ECO:0007669"/>
    <property type="project" value="UniProtKB-ARBA"/>
</dbReference>
<dbReference type="AlphaFoldDB" id="A0A9W4KHE9"/>
<dbReference type="GO" id="GO:0017000">
    <property type="term" value="P:antibiotic biosynthetic process"/>
    <property type="evidence" value="ECO:0007669"/>
    <property type="project" value="UniProtKB-ARBA"/>
</dbReference>
<dbReference type="Proteomes" id="UP001154252">
    <property type="component" value="Unassembled WGS sequence"/>
</dbReference>
<gene>
    <name evidence="3" type="ORF">PEGY_LOCUS7934</name>
</gene>
<proteinExistence type="predicted"/>
<dbReference type="InterPro" id="IPR050300">
    <property type="entry name" value="GDXG_lipolytic_enzyme"/>
</dbReference>
<dbReference type="EMBL" id="CAJVRC010000884">
    <property type="protein sequence ID" value="CAG8904780.1"/>
    <property type="molecule type" value="Genomic_DNA"/>
</dbReference>
<dbReference type="GO" id="GO:0016787">
    <property type="term" value="F:hydrolase activity"/>
    <property type="evidence" value="ECO:0007669"/>
    <property type="project" value="UniProtKB-KW"/>
</dbReference>
<sequence length="322" mass="35562">MEHLQLLLPPGSAQKNYEAHMRQRKSSPNILVLPEGTTAFWLGDPASENLIIYFPGGGYCLPALPAHFTYLEALSTDIKQHGKSIGVLFLAYELAPKARWPRQLQQAVIVLEYAIQTLGKRPSDIILQGDSAGAHLALALLSHLAHPHPQDIVPRFSLDEPLRGTMLLSPWVDFRTDHPSSTENAGRDVISAQTLNSWARIFLGHAVEDEYNCPAKASAGWWRDLPVSRIFVGAGGDEVLLDPIRQTAEKMKVRGISTSFESSLTSCHSQAELPGVSISIVPREFHVEPVTDFALKIPPGLQFKVMGSWLNQTFFAPKCENE</sequence>
<protein>
    <recommendedName>
        <fullName evidence="2">Alpha/beta hydrolase fold-3 domain-containing protein</fullName>
    </recommendedName>
</protein>
<dbReference type="InterPro" id="IPR029058">
    <property type="entry name" value="AB_hydrolase_fold"/>
</dbReference>